<proteinExistence type="inferred from homology"/>
<evidence type="ECO:0000313" key="7">
    <source>
        <dbReference type="Proteomes" id="UP000299084"/>
    </source>
</evidence>
<keyword evidence="3" id="KW-0732">Signal</keyword>
<dbReference type="Gene3D" id="3.40.50.1820">
    <property type="entry name" value="alpha/beta hydrolase"/>
    <property type="match status" value="1"/>
</dbReference>
<organism evidence="6 7">
    <name type="scientific">Camelus dromedarius</name>
    <name type="common">Dromedary</name>
    <name type="synonym">Arabian camel</name>
    <dbReference type="NCBI Taxonomy" id="9838"/>
    <lineage>
        <taxon>Eukaryota</taxon>
        <taxon>Metazoa</taxon>
        <taxon>Chordata</taxon>
        <taxon>Craniata</taxon>
        <taxon>Vertebrata</taxon>
        <taxon>Euteleostomi</taxon>
        <taxon>Mammalia</taxon>
        <taxon>Eutheria</taxon>
        <taxon>Laurasiatheria</taxon>
        <taxon>Artiodactyla</taxon>
        <taxon>Tylopoda</taxon>
        <taxon>Camelidae</taxon>
        <taxon>Camelus</taxon>
    </lineage>
</organism>
<dbReference type="InterPro" id="IPR008758">
    <property type="entry name" value="Peptidase_S28"/>
</dbReference>
<keyword evidence="7" id="KW-1185">Reference proteome</keyword>
<keyword evidence="2" id="KW-0645">Protease</keyword>
<sequence length="588" mass="62921">MREPPPGRPLLWALPCCWRWSCGSWRPWVVPTRGLPCHPRSLPAERPAPPVTETLTWLREAYFSSSWTISNFERFGNKTFLQRFPRSGEVTLGTVLEVLEKGRGANSSQQGTEGDVWSFAKHSGFILELAAHRQPLSFLRSTWVPAVALLSEVTPVRGVVHVARVHGAADVEQALADFAGLAQGAAAKLGALTPPPSPLDGSYGGCSAAYLRMKYPPRGGALAAATCHRQRQASVTPPVSSGCLSGLRGARVLSVPQARAELHADQDLFYREVGCSGLLSKAEIKGSVSWLVRLAHLPRLLPCVRGRRVVAGVQLLSGLARLLYDIYLQYQACVRTPQAVLGPMPRLGLQVLGVLGACDFRVWGVLVRWSHPIDLDPWCGCPHRLVLRYQLTFSSNTCQDIFPDLPFTEAPPAVHAGHVGRVAPAGLAADQSAGGRECSRRGWGSIPPSALGWLCSLPLLDTAGSDLAPGPEMGLRLVPTTLALLDLTAASSIISRNGDLDPWAGGGIQSNLSSSVLAITIQGGAHHLDSVAITVAITCPYSRHVQSPALLADAELTCGQSELTQLLPSLATVHISGSQDLFEDSSTR</sequence>
<name>A0A5N4E9K9_CAMDR</name>
<dbReference type="GO" id="GO:0006508">
    <property type="term" value="P:proteolysis"/>
    <property type="evidence" value="ECO:0007669"/>
    <property type="project" value="UniProtKB-KW"/>
</dbReference>
<accession>A0A5N4E9K9</accession>
<comment type="similarity">
    <text evidence="1">Belongs to the peptidase S28 family.</text>
</comment>
<evidence type="ECO:0000256" key="1">
    <source>
        <dbReference type="ARBA" id="ARBA00011079"/>
    </source>
</evidence>
<protein>
    <submittedName>
        <fullName evidence="6">Dipeptidyl peptidase 2</fullName>
    </submittedName>
</protein>
<dbReference type="GO" id="GO:0008239">
    <property type="term" value="F:dipeptidyl-peptidase activity"/>
    <property type="evidence" value="ECO:0007669"/>
    <property type="project" value="TreeGrafter"/>
</dbReference>
<dbReference type="Pfam" id="PF05577">
    <property type="entry name" value="Peptidase_S28"/>
    <property type="match status" value="1"/>
</dbReference>
<gene>
    <name evidence="6" type="ORF">Cadr_000016518</name>
</gene>
<evidence type="ECO:0000256" key="5">
    <source>
        <dbReference type="ARBA" id="ARBA00023180"/>
    </source>
</evidence>
<evidence type="ECO:0000256" key="2">
    <source>
        <dbReference type="ARBA" id="ARBA00022670"/>
    </source>
</evidence>
<dbReference type="AlphaFoldDB" id="A0A5N4E9K9"/>
<evidence type="ECO:0000313" key="6">
    <source>
        <dbReference type="EMBL" id="KAB1280055.1"/>
    </source>
</evidence>
<keyword evidence="4" id="KW-0378">Hydrolase</keyword>
<comment type="caution">
    <text evidence="6">The sequence shown here is derived from an EMBL/GenBank/DDBJ whole genome shotgun (WGS) entry which is preliminary data.</text>
</comment>
<dbReference type="InterPro" id="IPR029058">
    <property type="entry name" value="AB_hydrolase_fold"/>
</dbReference>
<dbReference type="Proteomes" id="UP000299084">
    <property type="component" value="Unassembled WGS sequence"/>
</dbReference>
<reference evidence="6 7" key="1">
    <citation type="journal article" date="2019" name="Mol. Ecol. Resour.">
        <title>Improving Illumina assemblies with Hi-C and long reads: an example with the North African dromedary.</title>
        <authorList>
            <person name="Elbers J.P."/>
            <person name="Rogers M.F."/>
            <person name="Perelman P.L."/>
            <person name="Proskuryakova A.A."/>
            <person name="Serdyukova N.A."/>
            <person name="Johnson W.E."/>
            <person name="Horin P."/>
            <person name="Corander J."/>
            <person name="Murphy D."/>
            <person name="Burger P.A."/>
        </authorList>
    </citation>
    <scope>NUCLEOTIDE SEQUENCE [LARGE SCALE GENOMIC DNA]</scope>
    <source>
        <strain evidence="6">Drom800</strain>
        <tissue evidence="6">Blood</tissue>
    </source>
</reference>
<evidence type="ECO:0000256" key="4">
    <source>
        <dbReference type="ARBA" id="ARBA00022801"/>
    </source>
</evidence>
<dbReference type="EMBL" id="JWIN03000004">
    <property type="protein sequence ID" value="KAB1280055.1"/>
    <property type="molecule type" value="Genomic_DNA"/>
</dbReference>
<dbReference type="PANTHER" id="PTHR11010:SF107">
    <property type="entry name" value="DIPEPTIDYL PEPTIDASE 2"/>
    <property type="match status" value="1"/>
</dbReference>
<dbReference type="GO" id="GO:0031982">
    <property type="term" value="C:vesicle"/>
    <property type="evidence" value="ECO:0007669"/>
    <property type="project" value="TreeGrafter"/>
</dbReference>
<keyword evidence="5" id="KW-0325">Glycoprotein</keyword>
<dbReference type="GO" id="GO:0070008">
    <property type="term" value="F:serine-type exopeptidase activity"/>
    <property type="evidence" value="ECO:0007669"/>
    <property type="project" value="InterPro"/>
</dbReference>
<evidence type="ECO:0000256" key="3">
    <source>
        <dbReference type="ARBA" id="ARBA00022729"/>
    </source>
</evidence>
<dbReference type="PANTHER" id="PTHR11010">
    <property type="entry name" value="PROTEASE S28 PRO-X CARBOXYPEPTIDASE-RELATED"/>
    <property type="match status" value="1"/>
</dbReference>